<sequence length="91" mass="9903">MIGVLANLEMNGSNPLLPMTYDLVWIGLLLIWSIVTVALIVDIIRLPATVTETAALILLVLLAPVVGCAIYLVLRPRITVRRKMQGNPARG</sequence>
<evidence type="ECO:0000256" key="1">
    <source>
        <dbReference type="SAM" id="Phobius"/>
    </source>
</evidence>
<dbReference type="AlphaFoldDB" id="A0A0Q0YLQ2"/>
<keyword evidence="1" id="KW-0812">Transmembrane</keyword>
<evidence type="ECO:0000313" key="3">
    <source>
        <dbReference type="Proteomes" id="UP000050517"/>
    </source>
</evidence>
<feature type="transmembrane region" description="Helical" evidence="1">
    <location>
        <begin position="21"/>
        <end position="41"/>
    </location>
</feature>
<protein>
    <recommendedName>
        <fullName evidence="4">Cardiolipin synthase N-terminal domain-containing protein</fullName>
    </recommendedName>
</protein>
<keyword evidence="3" id="KW-1185">Reference proteome</keyword>
<dbReference type="Proteomes" id="UP000050517">
    <property type="component" value="Unassembled WGS sequence"/>
</dbReference>
<name>A0A0Q0YLQ2_9CORY</name>
<dbReference type="PATRIC" id="fig|1544416.3.peg.2365"/>
<gene>
    <name evidence="2" type="ORF">Cocul_02357</name>
</gene>
<reference evidence="2 3" key="1">
    <citation type="submission" date="2015-10" db="EMBL/GenBank/DDBJ databases">
        <title>Corynebacteirum lowii and Corynebacterium oculi species nova, derived from human clinical disease and and emended description of Corynebacterium mastiditis.</title>
        <authorList>
            <person name="Bernard K."/>
            <person name="Pacheco A.L."/>
            <person name="Mcdougall C."/>
            <person name="Burtx T."/>
            <person name="Weibe D."/>
            <person name="Tyler S."/>
            <person name="Olson A.B."/>
            <person name="Cnockaert M."/>
            <person name="Eguchi H."/>
            <person name="Kuwahara T."/>
            <person name="Nakayama-Imaohji H."/>
            <person name="Boudewijins M."/>
            <person name="Van Hoecke F."/>
            <person name="Bernier A.-M."/>
            <person name="Vandamme P."/>
        </authorList>
    </citation>
    <scope>NUCLEOTIDE SEQUENCE [LARGE SCALE GENOMIC DNA]</scope>
    <source>
        <strain evidence="2 3">NML 130210</strain>
    </source>
</reference>
<dbReference type="RefSeq" id="WP_055123390.1">
    <property type="nucleotide sequence ID" value="NZ_LKST01000004.1"/>
</dbReference>
<proteinExistence type="predicted"/>
<comment type="caution">
    <text evidence="2">The sequence shown here is derived from an EMBL/GenBank/DDBJ whole genome shotgun (WGS) entry which is preliminary data.</text>
</comment>
<evidence type="ECO:0000313" key="2">
    <source>
        <dbReference type="EMBL" id="KQB83382.1"/>
    </source>
</evidence>
<keyword evidence="1" id="KW-1133">Transmembrane helix</keyword>
<organism evidence="2 3">
    <name type="scientific">Corynebacterium oculi</name>
    <dbReference type="NCBI Taxonomy" id="1544416"/>
    <lineage>
        <taxon>Bacteria</taxon>
        <taxon>Bacillati</taxon>
        <taxon>Actinomycetota</taxon>
        <taxon>Actinomycetes</taxon>
        <taxon>Mycobacteriales</taxon>
        <taxon>Corynebacteriaceae</taxon>
        <taxon>Corynebacterium</taxon>
    </lineage>
</organism>
<feature type="transmembrane region" description="Helical" evidence="1">
    <location>
        <begin position="53"/>
        <end position="74"/>
    </location>
</feature>
<evidence type="ECO:0008006" key="4">
    <source>
        <dbReference type="Google" id="ProtNLM"/>
    </source>
</evidence>
<keyword evidence="1" id="KW-0472">Membrane</keyword>
<dbReference type="STRING" id="1544416.Cocul_02357"/>
<dbReference type="EMBL" id="LKST01000004">
    <property type="protein sequence ID" value="KQB83382.1"/>
    <property type="molecule type" value="Genomic_DNA"/>
</dbReference>
<accession>A0A0Q0YLQ2</accession>
<dbReference type="OrthoDB" id="2103817at201174"/>